<comment type="caution">
    <text evidence="8">The sequence shown here is derived from an EMBL/GenBank/DDBJ whole genome shotgun (WGS) entry which is preliminary data.</text>
</comment>
<evidence type="ECO:0000313" key="8">
    <source>
        <dbReference type="EMBL" id="KAK9780902.1"/>
    </source>
</evidence>
<dbReference type="CDD" id="cd17502">
    <property type="entry name" value="MFS_Azr1_MDR_like"/>
    <property type="match status" value="1"/>
</dbReference>
<dbReference type="EMBL" id="JARVKM010000005">
    <property type="protein sequence ID" value="KAK9780902.1"/>
    <property type="molecule type" value="Genomic_DNA"/>
</dbReference>
<feature type="transmembrane region" description="Helical" evidence="6">
    <location>
        <begin position="310"/>
        <end position="331"/>
    </location>
</feature>
<protein>
    <submittedName>
        <fullName evidence="8">Major facilitator superfamily (MFS) profile domain-containing protein</fullName>
    </submittedName>
</protein>
<dbReference type="Pfam" id="PF07690">
    <property type="entry name" value="MFS_1"/>
    <property type="match status" value="1"/>
</dbReference>
<keyword evidence="4 6" id="KW-0472">Membrane</keyword>
<feature type="transmembrane region" description="Helical" evidence="6">
    <location>
        <begin position="170"/>
        <end position="189"/>
    </location>
</feature>
<evidence type="ECO:0000256" key="4">
    <source>
        <dbReference type="ARBA" id="ARBA00023136"/>
    </source>
</evidence>
<dbReference type="Gene3D" id="1.20.1250.20">
    <property type="entry name" value="MFS general substrate transporter like domains"/>
    <property type="match status" value="2"/>
</dbReference>
<feature type="transmembrane region" description="Helical" evidence="6">
    <location>
        <begin position="114"/>
        <end position="137"/>
    </location>
</feature>
<evidence type="ECO:0000256" key="5">
    <source>
        <dbReference type="SAM" id="MobiDB-lite"/>
    </source>
</evidence>
<feature type="transmembrane region" description="Helical" evidence="6">
    <location>
        <begin position="47"/>
        <end position="71"/>
    </location>
</feature>
<feature type="region of interest" description="Disordered" evidence="5">
    <location>
        <begin position="541"/>
        <end position="570"/>
    </location>
</feature>
<gene>
    <name evidence="8" type="ORF">SCAR479_02088</name>
</gene>
<organism evidence="8 9">
    <name type="scientific">Seiridium cardinale</name>
    <dbReference type="NCBI Taxonomy" id="138064"/>
    <lineage>
        <taxon>Eukaryota</taxon>
        <taxon>Fungi</taxon>
        <taxon>Dikarya</taxon>
        <taxon>Ascomycota</taxon>
        <taxon>Pezizomycotina</taxon>
        <taxon>Sordariomycetes</taxon>
        <taxon>Xylariomycetidae</taxon>
        <taxon>Amphisphaeriales</taxon>
        <taxon>Sporocadaceae</taxon>
        <taxon>Seiridium</taxon>
    </lineage>
</organism>
<dbReference type="InterPro" id="IPR011701">
    <property type="entry name" value="MFS"/>
</dbReference>
<feature type="transmembrane region" description="Helical" evidence="6">
    <location>
        <begin position="376"/>
        <end position="397"/>
    </location>
</feature>
<sequence length="570" mass="61156">MTPRKTGASEPMSVPGDEKPRETPDLASAQTDSIEAAAYPSGLRLGLILTSVFVSMFLVSLDRTIITTAIPQISDDFSSATDIGWYGSAYILMTCAFQLLFGKIYSFYSIKNTFMGSVFFFEVGSAVCGAAPTSAVFIVGRAIGGLGGAGIISGVVIIIVHAVPLQKRPIYQGMIGAVFGLASVAGPLLGGAFTSKVTWRWCFYINLPFGGVAMVLIWFLLNIPGQETSKLPVKSRLAQLDFYGTALIVPGSICLIFVLQWGGSTYAWNSVRVIVLIVLAGAFMIGFIMVQIFLPKTATIPPRIFLQRSILAGFFSTLCIGSHSMLFTYYLPIWFQAVQGLTAVDSGIRTLPLVISLVAASMSSGFLIHRIGYYTPLMIIGICFMSVGAGLLNTLQINTSAPKLVGYQILYGFGLGATSQVPNLAVQTVLPKSDIPIGTSLMFFSQLLSGAIFVSVGQNVLDNQLIHRLSSVPGFSPDMIQNSGITSLTNFPTSSRAAVLDAYNESLRQVFRAGLIIVCLNLFGALAMEWRSMKKTVVKQEVPNKDNSSPGLEGGDQLDTLDDLPTEHKA</sequence>
<name>A0ABR2Y538_9PEZI</name>
<feature type="transmembrane region" description="Helical" evidence="6">
    <location>
        <begin position="201"/>
        <end position="221"/>
    </location>
</feature>
<feature type="transmembrane region" description="Helical" evidence="6">
    <location>
        <begin position="83"/>
        <end position="102"/>
    </location>
</feature>
<keyword evidence="2 6" id="KW-0812">Transmembrane</keyword>
<feature type="transmembrane region" description="Helical" evidence="6">
    <location>
        <begin position="510"/>
        <end position="530"/>
    </location>
</feature>
<feature type="region of interest" description="Disordered" evidence="5">
    <location>
        <begin position="1"/>
        <end position="27"/>
    </location>
</feature>
<dbReference type="InterPro" id="IPR020846">
    <property type="entry name" value="MFS_dom"/>
</dbReference>
<keyword evidence="9" id="KW-1185">Reference proteome</keyword>
<evidence type="ECO:0000256" key="3">
    <source>
        <dbReference type="ARBA" id="ARBA00022989"/>
    </source>
</evidence>
<reference evidence="8 9" key="1">
    <citation type="submission" date="2024-02" db="EMBL/GenBank/DDBJ databases">
        <title>First draft genome assembly of two strains of Seiridium cardinale.</title>
        <authorList>
            <person name="Emiliani G."/>
            <person name="Scali E."/>
        </authorList>
    </citation>
    <scope>NUCLEOTIDE SEQUENCE [LARGE SCALE GENOMIC DNA]</scope>
    <source>
        <strain evidence="8 9">BM-138-000479</strain>
    </source>
</reference>
<feature type="domain" description="Major facilitator superfamily (MFS) profile" evidence="7">
    <location>
        <begin position="48"/>
        <end position="536"/>
    </location>
</feature>
<evidence type="ECO:0000256" key="1">
    <source>
        <dbReference type="ARBA" id="ARBA00004141"/>
    </source>
</evidence>
<dbReference type="PROSITE" id="PS50850">
    <property type="entry name" value="MFS"/>
    <property type="match status" value="1"/>
</dbReference>
<feature type="transmembrane region" description="Helical" evidence="6">
    <location>
        <begin position="441"/>
        <end position="461"/>
    </location>
</feature>
<feature type="transmembrane region" description="Helical" evidence="6">
    <location>
        <begin position="143"/>
        <end position="163"/>
    </location>
</feature>
<accession>A0ABR2Y538</accession>
<dbReference type="PANTHER" id="PTHR23501">
    <property type="entry name" value="MAJOR FACILITATOR SUPERFAMILY"/>
    <property type="match status" value="1"/>
</dbReference>
<dbReference type="PANTHER" id="PTHR23501:SF153">
    <property type="entry name" value="AFLATOXIN EFFLUX PUMP, PUTATIVE-RELATED"/>
    <property type="match status" value="1"/>
</dbReference>
<feature type="transmembrane region" description="Helical" evidence="6">
    <location>
        <begin position="351"/>
        <end position="369"/>
    </location>
</feature>
<evidence type="ECO:0000256" key="6">
    <source>
        <dbReference type="SAM" id="Phobius"/>
    </source>
</evidence>
<keyword evidence="3 6" id="KW-1133">Transmembrane helix</keyword>
<dbReference type="SUPFAM" id="SSF103473">
    <property type="entry name" value="MFS general substrate transporter"/>
    <property type="match status" value="1"/>
</dbReference>
<feature type="transmembrane region" description="Helical" evidence="6">
    <location>
        <begin position="242"/>
        <end position="261"/>
    </location>
</feature>
<evidence type="ECO:0000259" key="7">
    <source>
        <dbReference type="PROSITE" id="PS50850"/>
    </source>
</evidence>
<evidence type="ECO:0000256" key="2">
    <source>
        <dbReference type="ARBA" id="ARBA00022692"/>
    </source>
</evidence>
<dbReference type="InterPro" id="IPR036259">
    <property type="entry name" value="MFS_trans_sf"/>
</dbReference>
<dbReference type="Proteomes" id="UP001465668">
    <property type="component" value="Unassembled WGS sequence"/>
</dbReference>
<comment type="subcellular location">
    <subcellularLocation>
        <location evidence="1">Membrane</location>
        <topology evidence="1">Multi-pass membrane protein</topology>
    </subcellularLocation>
</comment>
<proteinExistence type="predicted"/>
<evidence type="ECO:0000313" key="9">
    <source>
        <dbReference type="Proteomes" id="UP001465668"/>
    </source>
</evidence>
<feature type="transmembrane region" description="Helical" evidence="6">
    <location>
        <begin position="273"/>
        <end position="294"/>
    </location>
</feature>